<dbReference type="EMBL" id="GEDG01029836">
    <property type="protein sequence ID" value="JAP12292.1"/>
    <property type="molecule type" value="Transcribed_RNA"/>
</dbReference>
<evidence type="ECO:0000313" key="1">
    <source>
        <dbReference type="EMBL" id="JAP12292.1"/>
    </source>
</evidence>
<proteinExistence type="predicted"/>
<dbReference type="AlphaFoldDB" id="A0A0V0GVT3"/>
<name>A0A0V0GVT3_SOLCH</name>
<protein>
    <submittedName>
        <fullName evidence="1">Putative ovule protein</fullName>
    </submittedName>
</protein>
<organism evidence="1">
    <name type="scientific">Solanum chacoense</name>
    <name type="common">Chaco potato</name>
    <dbReference type="NCBI Taxonomy" id="4108"/>
    <lineage>
        <taxon>Eukaryota</taxon>
        <taxon>Viridiplantae</taxon>
        <taxon>Streptophyta</taxon>
        <taxon>Embryophyta</taxon>
        <taxon>Tracheophyta</taxon>
        <taxon>Spermatophyta</taxon>
        <taxon>Magnoliopsida</taxon>
        <taxon>eudicotyledons</taxon>
        <taxon>Gunneridae</taxon>
        <taxon>Pentapetalae</taxon>
        <taxon>asterids</taxon>
        <taxon>lamiids</taxon>
        <taxon>Solanales</taxon>
        <taxon>Solanaceae</taxon>
        <taxon>Solanoideae</taxon>
        <taxon>Solaneae</taxon>
        <taxon>Solanum</taxon>
    </lineage>
</organism>
<sequence length="79" mass="9166">MRFFLIKGKAYYSFFQQNHMDSKKLVVNVKQGEKLEYDECNTSKNCNPKDKISLIGIRRQKNGRYAAVITIKLGISKYG</sequence>
<reference evidence="1" key="1">
    <citation type="submission" date="2015-12" db="EMBL/GenBank/DDBJ databases">
        <title>Gene expression during late stages of embryo sac development: a critical building block for successful pollen-pistil interactions.</title>
        <authorList>
            <person name="Liu Y."/>
            <person name="Joly V."/>
            <person name="Sabar M."/>
            <person name="Matton D.P."/>
        </authorList>
    </citation>
    <scope>NUCLEOTIDE SEQUENCE</scope>
</reference>
<accession>A0A0V0GVT3</accession>